<evidence type="ECO:0000313" key="3">
    <source>
        <dbReference type="Proteomes" id="UP001341840"/>
    </source>
</evidence>
<evidence type="ECO:0000313" key="2">
    <source>
        <dbReference type="EMBL" id="MED6141471.1"/>
    </source>
</evidence>
<dbReference type="Proteomes" id="UP001341840">
    <property type="component" value="Unassembled WGS sequence"/>
</dbReference>
<keyword evidence="3" id="KW-1185">Reference proteome</keyword>
<feature type="region of interest" description="Disordered" evidence="1">
    <location>
        <begin position="1"/>
        <end position="63"/>
    </location>
</feature>
<organism evidence="2 3">
    <name type="scientific">Stylosanthes scabra</name>
    <dbReference type="NCBI Taxonomy" id="79078"/>
    <lineage>
        <taxon>Eukaryota</taxon>
        <taxon>Viridiplantae</taxon>
        <taxon>Streptophyta</taxon>
        <taxon>Embryophyta</taxon>
        <taxon>Tracheophyta</taxon>
        <taxon>Spermatophyta</taxon>
        <taxon>Magnoliopsida</taxon>
        <taxon>eudicotyledons</taxon>
        <taxon>Gunneridae</taxon>
        <taxon>Pentapetalae</taxon>
        <taxon>rosids</taxon>
        <taxon>fabids</taxon>
        <taxon>Fabales</taxon>
        <taxon>Fabaceae</taxon>
        <taxon>Papilionoideae</taxon>
        <taxon>50 kb inversion clade</taxon>
        <taxon>dalbergioids sensu lato</taxon>
        <taxon>Dalbergieae</taxon>
        <taxon>Pterocarpus clade</taxon>
        <taxon>Stylosanthes</taxon>
    </lineage>
</organism>
<gene>
    <name evidence="2" type="ORF">PIB30_103738</name>
</gene>
<accession>A0ABU6SYD0</accession>
<sequence length="63" mass="6831">MLMHQLDTSGLEQISSPDISQNPQGQRAGSEKKENAEEDDDFQSADATGHASTYAGEEFADDE</sequence>
<evidence type="ECO:0000256" key="1">
    <source>
        <dbReference type="SAM" id="MobiDB-lite"/>
    </source>
</evidence>
<name>A0ABU6SYD0_9FABA</name>
<feature type="compositionally biased region" description="Polar residues" evidence="1">
    <location>
        <begin position="1"/>
        <end position="27"/>
    </location>
</feature>
<dbReference type="EMBL" id="JASCZI010063849">
    <property type="protein sequence ID" value="MED6141471.1"/>
    <property type="molecule type" value="Genomic_DNA"/>
</dbReference>
<comment type="caution">
    <text evidence="2">The sequence shown here is derived from an EMBL/GenBank/DDBJ whole genome shotgun (WGS) entry which is preliminary data.</text>
</comment>
<reference evidence="2 3" key="1">
    <citation type="journal article" date="2023" name="Plants (Basel)">
        <title>Bridging the Gap: Combining Genomics and Transcriptomics Approaches to Understand Stylosanthes scabra, an Orphan Legume from the Brazilian Caatinga.</title>
        <authorList>
            <person name="Ferreira-Neto J.R.C."/>
            <person name="da Silva M.D."/>
            <person name="Binneck E."/>
            <person name="de Melo N.F."/>
            <person name="da Silva R.H."/>
            <person name="de Melo A.L.T.M."/>
            <person name="Pandolfi V."/>
            <person name="Bustamante F.O."/>
            <person name="Brasileiro-Vidal A.C."/>
            <person name="Benko-Iseppon A.M."/>
        </authorList>
    </citation>
    <scope>NUCLEOTIDE SEQUENCE [LARGE SCALE GENOMIC DNA]</scope>
    <source>
        <tissue evidence="2">Leaves</tissue>
    </source>
</reference>
<protein>
    <submittedName>
        <fullName evidence="2">Uncharacterized protein</fullName>
    </submittedName>
</protein>
<proteinExistence type="predicted"/>